<dbReference type="RefSeq" id="WP_114027055.1">
    <property type="nucleotide sequence ID" value="NZ_QOIL01000001.1"/>
</dbReference>
<dbReference type="InterPro" id="IPR002173">
    <property type="entry name" value="Carboh/pur_kinase_PfkB_CS"/>
</dbReference>
<evidence type="ECO:0000256" key="1">
    <source>
        <dbReference type="ARBA" id="ARBA00022679"/>
    </source>
</evidence>
<keyword evidence="1" id="KW-0808">Transferase</keyword>
<dbReference type="InterPro" id="IPR011611">
    <property type="entry name" value="PfkB_dom"/>
</dbReference>
<evidence type="ECO:0000256" key="2">
    <source>
        <dbReference type="ARBA" id="ARBA00022777"/>
    </source>
</evidence>
<keyword evidence="5" id="KW-1185">Reference proteome</keyword>
<organism evidence="4 5">
    <name type="scientific">Sphaerisporangium album</name>
    <dbReference type="NCBI Taxonomy" id="509200"/>
    <lineage>
        <taxon>Bacteria</taxon>
        <taxon>Bacillati</taxon>
        <taxon>Actinomycetota</taxon>
        <taxon>Actinomycetes</taxon>
        <taxon>Streptosporangiales</taxon>
        <taxon>Streptosporangiaceae</taxon>
        <taxon>Sphaerisporangium</taxon>
    </lineage>
</organism>
<proteinExistence type="predicted"/>
<dbReference type="InterPro" id="IPR029056">
    <property type="entry name" value="Ribokinase-like"/>
</dbReference>
<dbReference type="Pfam" id="PF00294">
    <property type="entry name" value="PfkB"/>
    <property type="match status" value="1"/>
</dbReference>
<evidence type="ECO:0000259" key="3">
    <source>
        <dbReference type="Pfam" id="PF00294"/>
    </source>
</evidence>
<evidence type="ECO:0000313" key="5">
    <source>
        <dbReference type="Proteomes" id="UP000253094"/>
    </source>
</evidence>
<name>A0A367FSV6_9ACTN</name>
<dbReference type="EMBL" id="QOIL01000001">
    <property type="protein sequence ID" value="RCG33391.1"/>
    <property type="molecule type" value="Genomic_DNA"/>
</dbReference>
<dbReference type="AlphaFoldDB" id="A0A367FSV6"/>
<dbReference type="SUPFAM" id="SSF53613">
    <property type="entry name" value="Ribokinase-like"/>
    <property type="match status" value="1"/>
</dbReference>
<keyword evidence="2 4" id="KW-0418">Kinase</keyword>
<evidence type="ECO:0000313" key="4">
    <source>
        <dbReference type="EMBL" id="RCG33391.1"/>
    </source>
</evidence>
<accession>A0A367FSV6</accession>
<dbReference type="OrthoDB" id="9808601at2"/>
<reference evidence="4 5" key="1">
    <citation type="submission" date="2018-06" db="EMBL/GenBank/DDBJ databases">
        <title>Sphaerisporangium craniellae sp. nov., isolated from a marine sponge in the South China Sea.</title>
        <authorList>
            <person name="Li L."/>
        </authorList>
    </citation>
    <scope>NUCLEOTIDE SEQUENCE [LARGE SCALE GENOMIC DNA]</scope>
    <source>
        <strain evidence="4 5">CCTCC AA 208026</strain>
    </source>
</reference>
<sequence>MNLHEPVPAGEPYDVVVIGGAGVDTTVYVPELPLPYADTYAVPPVIDRIGNTGSGVVLGCHAVGMRAVLLDLIGDDPQGALIRNHFEARGVGFAWAVVPEGTRRSVLLVGPDGRRTSLFDPRFAPGQRLPRDLYLPAIRHARHVHLSITDFSRHLYPDLRDAGVPVSTDLHDWNGGDDYHKDFAHGSDLVFLSATKLDDPAAVMRDILTRGRATLVVCTSGAKGSYLLADPTAPPVHVPAVEPPAPVIDSNGAGDAYVSAFLYGHLQGLPPEACARLGAVAGAHACTTEGTHENPIDEKTLLSRLDQRNDPTT</sequence>
<dbReference type="PROSITE" id="PS00584">
    <property type="entry name" value="PFKB_KINASES_2"/>
    <property type="match status" value="1"/>
</dbReference>
<dbReference type="Proteomes" id="UP000253094">
    <property type="component" value="Unassembled WGS sequence"/>
</dbReference>
<comment type="caution">
    <text evidence="4">The sequence shown here is derived from an EMBL/GenBank/DDBJ whole genome shotgun (WGS) entry which is preliminary data.</text>
</comment>
<gene>
    <name evidence="4" type="ORF">DQ384_02250</name>
</gene>
<protein>
    <submittedName>
        <fullName evidence="4">Carbohydrate kinase family protein</fullName>
    </submittedName>
</protein>
<feature type="domain" description="Carbohydrate kinase PfkB" evidence="3">
    <location>
        <begin position="189"/>
        <end position="293"/>
    </location>
</feature>
<dbReference type="PANTHER" id="PTHR10584">
    <property type="entry name" value="SUGAR KINASE"/>
    <property type="match status" value="1"/>
</dbReference>
<dbReference type="Gene3D" id="3.40.1190.20">
    <property type="match status" value="1"/>
</dbReference>
<dbReference type="GO" id="GO:0016301">
    <property type="term" value="F:kinase activity"/>
    <property type="evidence" value="ECO:0007669"/>
    <property type="project" value="UniProtKB-KW"/>
</dbReference>
<dbReference type="PANTHER" id="PTHR10584:SF166">
    <property type="entry name" value="RIBOKINASE"/>
    <property type="match status" value="1"/>
</dbReference>